<keyword evidence="2" id="KW-1185">Reference proteome</keyword>
<reference evidence="2" key="1">
    <citation type="journal article" date="2019" name="Int. J. Syst. Evol. Microbiol.">
        <title>The Global Catalogue of Microorganisms (GCM) 10K type strain sequencing project: providing services to taxonomists for standard genome sequencing and annotation.</title>
        <authorList>
            <consortium name="The Broad Institute Genomics Platform"/>
            <consortium name="The Broad Institute Genome Sequencing Center for Infectious Disease"/>
            <person name="Wu L."/>
            <person name="Ma J."/>
        </authorList>
    </citation>
    <scope>NUCLEOTIDE SEQUENCE [LARGE SCALE GENOMIC DNA]</scope>
    <source>
        <strain evidence="2">KCTC 42585</strain>
    </source>
</reference>
<name>A0ABW5IUG0_9FLAO</name>
<sequence length="51" mass="5807">MKDFSIPINAGTCECSAAAKQGNVKPSLKKRVIAFFRSYPTITKEWLHYKM</sequence>
<gene>
    <name evidence="1" type="ORF">ACFSTG_04030</name>
</gene>
<comment type="caution">
    <text evidence="1">The sequence shown here is derived from an EMBL/GenBank/DDBJ whole genome shotgun (WGS) entry which is preliminary data.</text>
</comment>
<dbReference type="Proteomes" id="UP001597468">
    <property type="component" value="Unassembled WGS sequence"/>
</dbReference>
<evidence type="ECO:0000313" key="2">
    <source>
        <dbReference type="Proteomes" id="UP001597468"/>
    </source>
</evidence>
<protein>
    <submittedName>
        <fullName evidence="1">Uncharacterized protein</fullName>
    </submittedName>
</protein>
<dbReference type="RefSeq" id="WP_380748723.1">
    <property type="nucleotide sequence ID" value="NZ_JBHULT010000006.1"/>
</dbReference>
<evidence type="ECO:0000313" key="1">
    <source>
        <dbReference type="EMBL" id="MFD2517050.1"/>
    </source>
</evidence>
<organism evidence="1 2">
    <name type="scientific">Salinimicrobium flavum</name>
    <dbReference type="NCBI Taxonomy" id="1737065"/>
    <lineage>
        <taxon>Bacteria</taxon>
        <taxon>Pseudomonadati</taxon>
        <taxon>Bacteroidota</taxon>
        <taxon>Flavobacteriia</taxon>
        <taxon>Flavobacteriales</taxon>
        <taxon>Flavobacteriaceae</taxon>
        <taxon>Salinimicrobium</taxon>
    </lineage>
</organism>
<dbReference type="EMBL" id="JBHULT010000006">
    <property type="protein sequence ID" value="MFD2517050.1"/>
    <property type="molecule type" value="Genomic_DNA"/>
</dbReference>
<proteinExistence type="predicted"/>
<accession>A0ABW5IUG0</accession>